<dbReference type="InterPro" id="IPR007733">
    <property type="entry name" value="Agouti"/>
</dbReference>
<proteinExistence type="predicted"/>
<dbReference type="GO" id="GO:0005576">
    <property type="term" value="C:extracellular region"/>
    <property type="evidence" value="ECO:0007669"/>
    <property type="project" value="InterPro"/>
</dbReference>
<dbReference type="Ensembl" id="ENSJHYT00000001831.1">
    <property type="protein sequence ID" value="ENSJHYP00000001454.1"/>
    <property type="gene ID" value="ENSJHYG00000001241.1"/>
</dbReference>
<evidence type="ECO:0000313" key="2">
    <source>
        <dbReference type="Ensembl" id="ENSJHYP00000001454.1"/>
    </source>
</evidence>
<sequence>MEQRKLSESLRPNSSIPSRFPSCLAPPNNHQRQIAGSCMLTLLLLAAATPGSQPAWAFSPLWQPSLCGISVDARMVSAGRTLLCQGRAGQPSTQGTGLLLAGTAVLSPRTMLNVLLLCCGLLQGIQAVLDLRTADLSCGHVQKASGGLERVDRARQASLQRKGKEASAEPAGALPRLGFEQMALGVQEADGDLVQRGSLLEPQDSGWQFSAAGREEIMLFCMIPCCLCLSDHKVISSKLSIVGSETESQMGCLWSGRL</sequence>
<organism evidence="2 3">
    <name type="scientific">Junco hyemalis</name>
    <name type="common">Dark-eyed junco</name>
    <dbReference type="NCBI Taxonomy" id="40217"/>
    <lineage>
        <taxon>Eukaryota</taxon>
        <taxon>Metazoa</taxon>
        <taxon>Chordata</taxon>
        <taxon>Craniata</taxon>
        <taxon>Vertebrata</taxon>
        <taxon>Euteleostomi</taxon>
        <taxon>Archelosauria</taxon>
        <taxon>Archosauria</taxon>
        <taxon>Dinosauria</taxon>
        <taxon>Saurischia</taxon>
        <taxon>Theropoda</taxon>
        <taxon>Coelurosauria</taxon>
        <taxon>Aves</taxon>
        <taxon>Neognathae</taxon>
        <taxon>Neoaves</taxon>
        <taxon>Telluraves</taxon>
        <taxon>Australaves</taxon>
        <taxon>Passeriformes</taxon>
        <taxon>Passerellidae</taxon>
        <taxon>Junco</taxon>
    </lineage>
</organism>
<protein>
    <submittedName>
        <fullName evidence="2">Uncharacterized protein</fullName>
    </submittedName>
</protein>
<evidence type="ECO:0000256" key="1">
    <source>
        <dbReference type="SAM" id="MobiDB-lite"/>
    </source>
</evidence>
<reference evidence="2" key="2">
    <citation type="submission" date="2025-09" db="UniProtKB">
        <authorList>
            <consortium name="Ensembl"/>
        </authorList>
    </citation>
    <scope>IDENTIFICATION</scope>
</reference>
<feature type="region of interest" description="Disordered" evidence="1">
    <location>
        <begin position="1"/>
        <end position="22"/>
    </location>
</feature>
<dbReference type="SMART" id="SM00792">
    <property type="entry name" value="Agouti"/>
    <property type="match status" value="1"/>
</dbReference>
<evidence type="ECO:0000313" key="3">
    <source>
        <dbReference type="Proteomes" id="UP000694408"/>
    </source>
</evidence>
<keyword evidence="3" id="KW-1185">Reference proteome</keyword>
<dbReference type="Proteomes" id="UP000694408">
    <property type="component" value="Unplaced"/>
</dbReference>
<name>A0A8C5NIH8_JUNHY</name>
<reference evidence="2" key="1">
    <citation type="submission" date="2025-08" db="UniProtKB">
        <authorList>
            <consortium name="Ensembl"/>
        </authorList>
    </citation>
    <scope>IDENTIFICATION</scope>
</reference>
<dbReference type="GO" id="GO:0009755">
    <property type="term" value="P:hormone-mediated signaling pathway"/>
    <property type="evidence" value="ECO:0007669"/>
    <property type="project" value="InterPro"/>
</dbReference>
<dbReference type="AlphaFoldDB" id="A0A8C5NIH8"/>
<accession>A0A8C5NIH8</accession>